<feature type="transmembrane region" description="Helical" evidence="7">
    <location>
        <begin position="463"/>
        <end position="496"/>
    </location>
</feature>
<evidence type="ECO:0000256" key="6">
    <source>
        <dbReference type="ARBA" id="ARBA00023136"/>
    </source>
</evidence>
<feature type="transmembrane region" description="Helical" evidence="7">
    <location>
        <begin position="229"/>
        <end position="247"/>
    </location>
</feature>
<keyword evidence="9" id="KW-1185">Reference proteome</keyword>
<feature type="transmembrane region" description="Helical" evidence="7">
    <location>
        <begin position="399"/>
        <end position="422"/>
    </location>
</feature>
<organism evidence="8 9">
    <name type="scientific">Abeliophyllum distichum</name>
    <dbReference type="NCBI Taxonomy" id="126358"/>
    <lineage>
        <taxon>Eukaryota</taxon>
        <taxon>Viridiplantae</taxon>
        <taxon>Streptophyta</taxon>
        <taxon>Embryophyta</taxon>
        <taxon>Tracheophyta</taxon>
        <taxon>Spermatophyta</taxon>
        <taxon>Magnoliopsida</taxon>
        <taxon>eudicotyledons</taxon>
        <taxon>Gunneridae</taxon>
        <taxon>Pentapetalae</taxon>
        <taxon>asterids</taxon>
        <taxon>lamiids</taxon>
        <taxon>Lamiales</taxon>
        <taxon>Oleaceae</taxon>
        <taxon>Forsythieae</taxon>
        <taxon>Abeliophyllum</taxon>
    </lineage>
</organism>
<feature type="transmembrane region" description="Helical" evidence="7">
    <location>
        <begin position="79"/>
        <end position="100"/>
    </location>
</feature>
<feature type="transmembrane region" description="Helical" evidence="7">
    <location>
        <begin position="167"/>
        <end position="188"/>
    </location>
</feature>
<feature type="transmembrane region" description="Helical" evidence="7">
    <location>
        <begin position="428"/>
        <end position="451"/>
    </location>
</feature>
<accession>A0ABD1V6U5</accession>
<dbReference type="AlphaFoldDB" id="A0ABD1V6U5"/>
<name>A0ABD1V6U5_9LAMI</name>
<gene>
    <name evidence="8" type="ORF">Adt_06387</name>
</gene>
<evidence type="ECO:0000313" key="9">
    <source>
        <dbReference type="Proteomes" id="UP001604336"/>
    </source>
</evidence>
<feature type="transmembrane region" description="Helical" evidence="7">
    <location>
        <begin position="53"/>
        <end position="73"/>
    </location>
</feature>
<comment type="similarity">
    <text evidence="2">Belongs to the YSL (TC 2.A.67.2) family.</text>
</comment>
<dbReference type="GO" id="GO:0016020">
    <property type="term" value="C:membrane"/>
    <property type="evidence" value="ECO:0007669"/>
    <property type="project" value="UniProtKB-SubCell"/>
</dbReference>
<keyword evidence="6 7" id="KW-0472">Membrane</keyword>
<keyword evidence="5 7" id="KW-1133">Transmembrane helix</keyword>
<keyword evidence="4 7" id="KW-0812">Transmembrane</keyword>
<feature type="transmembrane region" description="Helical" evidence="7">
    <location>
        <begin position="581"/>
        <end position="599"/>
    </location>
</feature>
<dbReference type="NCBIfam" id="TIGR00728">
    <property type="entry name" value="OPT_sfam"/>
    <property type="match status" value="1"/>
</dbReference>
<dbReference type="PANTHER" id="PTHR31645">
    <property type="entry name" value="OLIGOPEPTIDE TRANSPORTER YGL114W-RELATED"/>
    <property type="match status" value="1"/>
</dbReference>
<reference evidence="9" key="1">
    <citation type="submission" date="2024-07" db="EMBL/GenBank/DDBJ databases">
        <title>Two chromosome-level genome assemblies of Korean endemic species Abeliophyllum distichum and Forsythia ovata (Oleaceae).</title>
        <authorList>
            <person name="Jang H."/>
        </authorList>
    </citation>
    <scope>NUCLEOTIDE SEQUENCE [LARGE SCALE GENOMIC DNA]</scope>
</reference>
<comment type="caution">
    <text evidence="8">The sequence shown here is derived from an EMBL/GenBank/DDBJ whole genome shotgun (WGS) entry which is preliminary data.</text>
</comment>
<sequence>MDSSGSSENVESRVHELNIKEEVMIIGEIKKEEELSVEQIFAKKEVPSWKKQLTIRAFVVSFVLSVMFSFIVMKLNLTVGIIPSLNVSAGLLGFFFVKTWTKLLERSGLLKQPFTRQENTVIQTCVVAASGIAFSGGFGSYLFAMSERVVKQSEKGQDGFEYKNPELGWIIGFLFVVSFLGLFSLVPLRKIMIIDFKLTYPSGTATAHLINSFHTPEGAKLAKKQVRELGKFFTFSFLWSFFQWFFTATDACGFQKFPTLGLKAFDYKFYFDFSATYVGVGMICPHIVNVSVLIGGILSWGIMWPLIETRKGHWYSADLDPDSMQGLKGYKVFIAIALILGDGLYNFTKVLSQTIAGLYNKIQDRKAMHLPVAECSSPIAKTLSYDDQRRTQLFVKDQIPTWLAIGGYVAISAVSTATLPHIFHQLKWYHIIVIYIFAPVLAFCNAFGCGLTDWSLASAYGKLAIFTIGAWAGASHGGVLAGLAACGVMMNIVSTASDLMQDFKTGYMTLASPRSMFVSQVIGTAMGCVISPCVFWIFYKAFPDLGMESSEYPAPFASVYYSMAKLGVEGFSALPKECLKLCYAFFAAAILINIIRDALGKKRSWLIPLPMAMAIPFFLGSYFAIDMCVGSLILFIWQKKNKAGANAFAPAVASGLICGDGIWAMPSSILALAGLKPPICMKFLSRATNNKVDTYLGS</sequence>
<feature type="transmembrane region" description="Helical" evidence="7">
    <location>
        <begin position="121"/>
        <end position="144"/>
    </location>
</feature>
<keyword evidence="3" id="KW-0813">Transport</keyword>
<evidence type="ECO:0000256" key="4">
    <source>
        <dbReference type="ARBA" id="ARBA00022692"/>
    </source>
</evidence>
<dbReference type="EMBL" id="JBFOLK010000002">
    <property type="protein sequence ID" value="KAL2533036.1"/>
    <property type="molecule type" value="Genomic_DNA"/>
</dbReference>
<feature type="transmembrane region" description="Helical" evidence="7">
    <location>
        <begin position="516"/>
        <end position="539"/>
    </location>
</feature>
<comment type="subcellular location">
    <subcellularLocation>
        <location evidence="1">Membrane</location>
        <topology evidence="1">Multi-pass membrane protein</topology>
    </subcellularLocation>
</comment>
<feature type="transmembrane region" description="Helical" evidence="7">
    <location>
        <begin position="611"/>
        <end position="637"/>
    </location>
</feature>
<evidence type="ECO:0000256" key="5">
    <source>
        <dbReference type="ARBA" id="ARBA00022989"/>
    </source>
</evidence>
<dbReference type="Pfam" id="PF03169">
    <property type="entry name" value="OPT"/>
    <property type="match status" value="1"/>
</dbReference>
<proteinExistence type="inferred from homology"/>
<dbReference type="PANTHER" id="PTHR31645:SF76">
    <property type="entry name" value="METAL-NICOTIANAMINE TRANSPORTER YSL8-RELATED"/>
    <property type="match status" value="1"/>
</dbReference>
<evidence type="ECO:0000256" key="3">
    <source>
        <dbReference type="ARBA" id="ARBA00022448"/>
    </source>
</evidence>
<evidence type="ECO:0000256" key="2">
    <source>
        <dbReference type="ARBA" id="ARBA00010276"/>
    </source>
</evidence>
<dbReference type="InterPro" id="IPR045035">
    <property type="entry name" value="YSL-like"/>
</dbReference>
<protein>
    <submittedName>
        <fullName evidence="8">Metal-nicotianamine transporter YSL7</fullName>
    </submittedName>
</protein>
<dbReference type="Proteomes" id="UP001604336">
    <property type="component" value="Unassembled WGS sequence"/>
</dbReference>
<evidence type="ECO:0000313" key="8">
    <source>
        <dbReference type="EMBL" id="KAL2533036.1"/>
    </source>
</evidence>
<evidence type="ECO:0000256" key="1">
    <source>
        <dbReference type="ARBA" id="ARBA00004141"/>
    </source>
</evidence>
<evidence type="ECO:0000256" key="7">
    <source>
        <dbReference type="SAM" id="Phobius"/>
    </source>
</evidence>
<dbReference type="InterPro" id="IPR004813">
    <property type="entry name" value="OPT"/>
</dbReference>